<gene>
    <name evidence="2" type="ORF">Cgig2_024207</name>
</gene>
<feature type="region of interest" description="Disordered" evidence="1">
    <location>
        <begin position="306"/>
        <end position="336"/>
    </location>
</feature>
<feature type="region of interest" description="Disordered" evidence="1">
    <location>
        <begin position="188"/>
        <end position="224"/>
    </location>
</feature>
<accession>A0A9Q1GMD3</accession>
<protein>
    <submittedName>
        <fullName evidence="2">Uncharacterized protein</fullName>
    </submittedName>
</protein>
<evidence type="ECO:0000313" key="2">
    <source>
        <dbReference type="EMBL" id="KAJ8421831.1"/>
    </source>
</evidence>
<feature type="compositionally biased region" description="Polar residues" evidence="1">
    <location>
        <begin position="188"/>
        <end position="198"/>
    </location>
</feature>
<dbReference type="AlphaFoldDB" id="A0A9Q1GMD3"/>
<evidence type="ECO:0000256" key="1">
    <source>
        <dbReference type="SAM" id="MobiDB-lite"/>
    </source>
</evidence>
<sequence length="666" mass="76851">MELVVKEFENTMDEKNNGKGIRDLVVHYKDKVIRIMDVEMEKYNCIKLFRDARARVNESEIEFPKYTGFRYHPPNKKNQRWHFNISDDWVRLTNLGKCEEQVYSHIHPKLTSQQKSCNSPAKPASTSSPKPTTKASPPVQLKQKGKSSCYLPISPSPSPHAKSDCTPLQSTPDCFPLQSTPNEYVQLTSYPSRPQTKSSIKKPDSPTKSHTRTSVTKKPSSSITSKCPPLFNPLPLAALRVDELLNFDVGSLCRKPEWEVKENEWDDGREADISMLELILREIGLLLLVLMTTQPLMMIDEDFVGDGEETGDVDNSEDVSLDKENNSSESGDDEQLEVEVDQGMQLGVEIVNSDRDRDLVVNKMARTLRQGTLWIKNRDGKVSLLLGYIFTCKEDLLVDRTTWMVKSHNGRHICGRPDQNRMVTTPLVSKFLLRYFIVAPKMDVKEMQKIMMRKYGIYIPEHTCWRARKMMKHAGIIKASGNVMPTALKRTCVIHYYKNFASLYPGAWFHAFFYIAANAYDPFVHEKVMKKTRDKDPGAYHWLTDNEKLELWARFKFDTNLKCDDNTNNFVEGFNHAVVKFRGLPILTMLEEIRTLIGSRFVKRFEKSQKWNDRLIPYVRKKLLMIEMDSRNCTLLVHAGQGEFDMTKGHTNFAVRLQDKFYDCRK</sequence>
<feature type="region of interest" description="Disordered" evidence="1">
    <location>
        <begin position="111"/>
        <end position="153"/>
    </location>
</feature>
<comment type="caution">
    <text evidence="2">The sequence shown here is derived from an EMBL/GenBank/DDBJ whole genome shotgun (WGS) entry which is preliminary data.</text>
</comment>
<dbReference type="OrthoDB" id="1304134at2759"/>
<proteinExistence type="predicted"/>
<evidence type="ECO:0000313" key="3">
    <source>
        <dbReference type="Proteomes" id="UP001153076"/>
    </source>
</evidence>
<dbReference type="PANTHER" id="PTHR31973">
    <property type="entry name" value="POLYPROTEIN, PUTATIVE-RELATED"/>
    <property type="match status" value="1"/>
</dbReference>
<dbReference type="Proteomes" id="UP001153076">
    <property type="component" value="Unassembled WGS sequence"/>
</dbReference>
<dbReference type="PANTHER" id="PTHR31973:SF197">
    <property type="entry name" value="SWIM-TYPE DOMAIN-CONTAINING PROTEIN"/>
    <property type="match status" value="1"/>
</dbReference>
<dbReference type="EMBL" id="JAKOGI010002511">
    <property type="protein sequence ID" value="KAJ8421831.1"/>
    <property type="molecule type" value="Genomic_DNA"/>
</dbReference>
<name>A0A9Q1GMD3_9CARY</name>
<feature type="compositionally biased region" description="Polar residues" evidence="1">
    <location>
        <begin position="208"/>
        <end position="224"/>
    </location>
</feature>
<keyword evidence="3" id="KW-1185">Reference proteome</keyword>
<feature type="compositionally biased region" description="Acidic residues" evidence="1">
    <location>
        <begin position="306"/>
        <end position="319"/>
    </location>
</feature>
<feature type="compositionally biased region" description="Low complexity" evidence="1">
    <location>
        <begin position="119"/>
        <end position="138"/>
    </location>
</feature>
<reference evidence="2" key="1">
    <citation type="submission" date="2022-04" db="EMBL/GenBank/DDBJ databases">
        <title>Carnegiea gigantea Genome sequencing and assembly v2.</title>
        <authorList>
            <person name="Copetti D."/>
            <person name="Sanderson M.J."/>
            <person name="Burquez A."/>
            <person name="Wojciechowski M.F."/>
        </authorList>
    </citation>
    <scope>NUCLEOTIDE SEQUENCE</scope>
    <source>
        <strain evidence="2">SGP5-SGP5p</strain>
        <tissue evidence="2">Aerial part</tissue>
    </source>
</reference>
<organism evidence="2 3">
    <name type="scientific">Carnegiea gigantea</name>
    <dbReference type="NCBI Taxonomy" id="171969"/>
    <lineage>
        <taxon>Eukaryota</taxon>
        <taxon>Viridiplantae</taxon>
        <taxon>Streptophyta</taxon>
        <taxon>Embryophyta</taxon>
        <taxon>Tracheophyta</taxon>
        <taxon>Spermatophyta</taxon>
        <taxon>Magnoliopsida</taxon>
        <taxon>eudicotyledons</taxon>
        <taxon>Gunneridae</taxon>
        <taxon>Pentapetalae</taxon>
        <taxon>Caryophyllales</taxon>
        <taxon>Cactineae</taxon>
        <taxon>Cactaceae</taxon>
        <taxon>Cactoideae</taxon>
        <taxon>Echinocereeae</taxon>
        <taxon>Carnegiea</taxon>
    </lineage>
</organism>